<gene>
    <name evidence="3" type="ORF">DWX20_01995</name>
</gene>
<dbReference type="AlphaFoldDB" id="A0A412PI30"/>
<keyword evidence="1" id="KW-0732">Signal</keyword>
<name>A0A412PI30_9FIRM</name>
<feature type="domain" description="Peptidase C39-like" evidence="2">
    <location>
        <begin position="74"/>
        <end position="191"/>
    </location>
</feature>
<dbReference type="Pfam" id="PF13529">
    <property type="entry name" value="Peptidase_C39_2"/>
    <property type="match status" value="1"/>
</dbReference>
<evidence type="ECO:0000259" key="2">
    <source>
        <dbReference type="Pfam" id="PF13529"/>
    </source>
</evidence>
<accession>A0A412PI30</accession>
<protein>
    <recommendedName>
        <fullName evidence="2">Peptidase C39-like domain-containing protein</fullName>
    </recommendedName>
</protein>
<evidence type="ECO:0000313" key="4">
    <source>
        <dbReference type="Proteomes" id="UP000284731"/>
    </source>
</evidence>
<organism evidence="3 4">
    <name type="scientific">Solobacterium moorei</name>
    <dbReference type="NCBI Taxonomy" id="102148"/>
    <lineage>
        <taxon>Bacteria</taxon>
        <taxon>Bacillati</taxon>
        <taxon>Bacillota</taxon>
        <taxon>Erysipelotrichia</taxon>
        <taxon>Erysipelotrichales</taxon>
        <taxon>Erysipelotrichaceae</taxon>
        <taxon>Solobacterium</taxon>
    </lineage>
</organism>
<evidence type="ECO:0000256" key="1">
    <source>
        <dbReference type="SAM" id="SignalP"/>
    </source>
</evidence>
<comment type="caution">
    <text evidence="3">The sequence shown here is derived from an EMBL/GenBank/DDBJ whole genome shotgun (WGS) entry which is preliminary data.</text>
</comment>
<dbReference type="Gene3D" id="3.90.70.10">
    <property type="entry name" value="Cysteine proteinases"/>
    <property type="match status" value="1"/>
</dbReference>
<sequence>MRKFLLPKIVLSMFVFTTSVATVYARDEMNGFGNPPDNIEEDNREKNQNKLQDLEVNSLEEISPMSYSTEERYLSVPVYAQDTDYYCGPACIQMVAMQRTGSYFYQNEIADNVGTTPSIGTYVYRMKEGLNYWCSDSFYSYETIDSTPIEKAVKSSVNQNYPVVANVMTKTLDSNYSFNSEHYVVISGYRYYWAGTPAYSSMNEGISLYGVQPWSSTFTYNDPYWGAQKTVPVATMSNAIKANAGYFIW</sequence>
<dbReference type="RefSeq" id="WP_118764284.1">
    <property type="nucleotide sequence ID" value="NZ_CABJCF010000001.1"/>
</dbReference>
<feature type="chain" id="PRO_5038903612" description="Peptidase C39-like domain-containing protein" evidence="1">
    <location>
        <begin position="22"/>
        <end position="249"/>
    </location>
</feature>
<dbReference type="EMBL" id="QRWX01000001">
    <property type="protein sequence ID" value="RGT57847.1"/>
    <property type="molecule type" value="Genomic_DNA"/>
</dbReference>
<proteinExistence type="predicted"/>
<evidence type="ECO:0000313" key="3">
    <source>
        <dbReference type="EMBL" id="RGT57847.1"/>
    </source>
</evidence>
<feature type="signal peptide" evidence="1">
    <location>
        <begin position="1"/>
        <end position="21"/>
    </location>
</feature>
<reference evidence="3 4" key="1">
    <citation type="submission" date="2018-08" db="EMBL/GenBank/DDBJ databases">
        <title>A genome reference for cultivated species of the human gut microbiota.</title>
        <authorList>
            <person name="Zou Y."/>
            <person name="Xue W."/>
            <person name="Luo G."/>
        </authorList>
    </citation>
    <scope>NUCLEOTIDE SEQUENCE [LARGE SCALE GENOMIC DNA]</scope>
    <source>
        <strain evidence="3 4">AF18-46</strain>
    </source>
</reference>
<dbReference type="InterPro" id="IPR039564">
    <property type="entry name" value="Peptidase_C39-like"/>
</dbReference>
<dbReference type="Proteomes" id="UP000284731">
    <property type="component" value="Unassembled WGS sequence"/>
</dbReference>